<feature type="transmembrane region" description="Helical" evidence="1">
    <location>
        <begin position="237"/>
        <end position="261"/>
    </location>
</feature>
<sequence length="497" mass="55247">MSNIRVTYSGLIAFVVSFASVITGTFFVIIVTRRLTPDEFGTWTLVNSMLFYVLILEPIISNWSSRQVARGEKVGKTAIFTGSLFSAGGSAIFIVMMIFVSHNLGADLNILLLAAALVPLNIINGVLGSVCLGYKPHFVSYGLFAFETSKPPIGFVFVYLLHFGIVGAFLTVILSSLIRTILLIIAARNIISGKIEKQTIKFWLKMSWLVTYQNIAGIIFRLDVILVSLVFHSLSILAFWGASQTIGYVVLNAGNIAQALYSKLLATGKKALAEETLTRTIFFAIPITATCIVFAKPALHVLNPLYDGAIYSVWFVTLASLFSTIKTVNYGILTSYETVDMGQQASFKAYVRSKLFSVPTLNYVSYISYVALLALFLFVMRTPQMSQLFIVSIWSLILLVTTIPVTAYTTIIVKKQHNVNFQYGTITRYVIVAIFSSLVVFFISDGVLEYPENIFEFIVQVIPFMLVGAFLYFGINYLIDVSTKNLFRSIVKELMKK</sequence>
<feature type="transmembrane region" description="Helical" evidence="1">
    <location>
        <begin position="6"/>
        <end position="31"/>
    </location>
</feature>
<feature type="transmembrane region" description="Helical" evidence="1">
    <location>
        <begin position="43"/>
        <end position="60"/>
    </location>
</feature>
<feature type="transmembrane region" description="Helical" evidence="1">
    <location>
        <begin position="208"/>
        <end position="231"/>
    </location>
</feature>
<organism evidence="2 3">
    <name type="scientific">Nitrosotalea devaniterrae</name>
    <dbReference type="NCBI Taxonomy" id="1078905"/>
    <lineage>
        <taxon>Archaea</taxon>
        <taxon>Nitrososphaerota</taxon>
        <taxon>Nitrososphaeria</taxon>
        <taxon>Nitrosotaleales</taxon>
        <taxon>Nitrosotaleaceae</taxon>
        <taxon>Nitrosotalea</taxon>
    </lineage>
</organism>
<keyword evidence="1" id="KW-1133">Transmembrane helix</keyword>
<feature type="transmembrane region" description="Helical" evidence="1">
    <location>
        <begin position="308"/>
        <end position="325"/>
    </location>
</feature>
<proteinExistence type="predicted"/>
<keyword evidence="3" id="KW-1185">Reference proteome</keyword>
<feature type="transmembrane region" description="Helical" evidence="1">
    <location>
        <begin position="155"/>
        <end position="187"/>
    </location>
</feature>
<feature type="transmembrane region" description="Helical" evidence="1">
    <location>
        <begin position="361"/>
        <end position="380"/>
    </location>
</feature>
<feature type="transmembrane region" description="Helical" evidence="1">
    <location>
        <begin position="386"/>
        <end position="408"/>
    </location>
</feature>
<accession>A0A128A0Z3</accession>
<keyword evidence="1" id="KW-0472">Membrane</keyword>
<name>A0A128A0Z3_9ARCH</name>
<feature type="transmembrane region" description="Helical" evidence="1">
    <location>
        <begin position="454"/>
        <end position="479"/>
    </location>
</feature>
<protein>
    <submittedName>
        <fullName evidence="2">Surface antigen transporter</fullName>
    </submittedName>
</protein>
<feature type="transmembrane region" description="Helical" evidence="1">
    <location>
        <begin position="80"/>
        <end position="100"/>
    </location>
</feature>
<feature type="transmembrane region" description="Helical" evidence="1">
    <location>
        <begin position="112"/>
        <end position="135"/>
    </location>
</feature>
<dbReference type="Proteomes" id="UP000196239">
    <property type="component" value="Chromosome 1"/>
</dbReference>
<dbReference type="AlphaFoldDB" id="A0A128A0Z3"/>
<evidence type="ECO:0000313" key="3">
    <source>
        <dbReference type="Proteomes" id="UP000196239"/>
    </source>
</evidence>
<gene>
    <name evidence="2" type="ORF">NDEV_0222</name>
</gene>
<feature type="transmembrane region" description="Helical" evidence="1">
    <location>
        <begin position="429"/>
        <end position="448"/>
    </location>
</feature>
<keyword evidence="1" id="KW-0812">Transmembrane</keyword>
<dbReference type="KEGG" id="ndv:NDEV_0222"/>
<reference evidence="3" key="1">
    <citation type="submission" date="2015-10" db="EMBL/GenBank/DDBJ databases">
        <authorList>
            <person name="Lehtovirta-Morley L.E."/>
            <person name="Vieille C."/>
        </authorList>
    </citation>
    <scope>NUCLEOTIDE SEQUENCE [LARGE SCALE GENOMIC DNA]</scope>
</reference>
<evidence type="ECO:0000256" key="1">
    <source>
        <dbReference type="SAM" id="Phobius"/>
    </source>
</evidence>
<feature type="transmembrane region" description="Helical" evidence="1">
    <location>
        <begin position="281"/>
        <end position="302"/>
    </location>
</feature>
<evidence type="ECO:0000313" key="2">
    <source>
        <dbReference type="EMBL" id="CUR50987.1"/>
    </source>
</evidence>
<dbReference type="EMBL" id="LN890280">
    <property type="protein sequence ID" value="CUR50987.1"/>
    <property type="molecule type" value="Genomic_DNA"/>
</dbReference>